<name>A0A2I1KU59_9ACTO</name>
<protein>
    <submittedName>
        <fullName evidence="1">Fis family transcriptional regulator</fullName>
    </submittedName>
</protein>
<dbReference type="AlphaFoldDB" id="A0A2I1KU59"/>
<reference evidence="1 2" key="1">
    <citation type="submission" date="2017-12" db="EMBL/GenBank/DDBJ databases">
        <title>Phylogenetic diversity of female urinary microbiome.</title>
        <authorList>
            <person name="Thomas-White K."/>
            <person name="Wolfe A.J."/>
        </authorList>
    </citation>
    <scope>NUCLEOTIDE SEQUENCE [LARGE SCALE GENOMIC DNA]</scope>
    <source>
        <strain evidence="1 2">UMB0319</strain>
    </source>
</reference>
<comment type="caution">
    <text evidence="1">The sequence shown here is derived from an EMBL/GenBank/DDBJ whole genome shotgun (WGS) entry which is preliminary data.</text>
</comment>
<accession>A0A2I1KU59</accession>
<dbReference type="EMBL" id="PKHA01000002">
    <property type="protein sequence ID" value="PKY99166.1"/>
    <property type="molecule type" value="Genomic_DNA"/>
</dbReference>
<proteinExistence type="predicted"/>
<dbReference type="Proteomes" id="UP000234778">
    <property type="component" value="Unassembled WGS sequence"/>
</dbReference>
<organism evidence="1 2">
    <name type="scientific">Actinomyces urogenitalis</name>
    <dbReference type="NCBI Taxonomy" id="103621"/>
    <lineage>
        <taxon>Bacteria</taxon>
        <taxon>Bacillati</taxon>
        <taxon>Actinomycetota</taxon>
        <taxon>Actinomycetes</taxon>
        <taxon>Actinomycetales</taxon>
        <taxon>Actinomycetaceae</taxon>
        <taxon>Actinomyces</taxon>
    </lineage>
</organism>
<gene>
    <name evidence="1" type="ORF">CYJ26_03290</name>
</gene>
<evidence type="ECO:0000313" key="1">
    <source>
        <dbReference type="EMBL" id="PKY99166.1"/>
    </source>
</evidence>
<sequence length="189" mass="19993">MRAFSLSDGVGVMDPITYLDELESVFDAERRAQVAGQGADLAEAEAATVKLEARLRARLGQRLRVLTRGGALVDLLARHLGDDVLIGQAPGGGVVMVRTAAIAVVVPQTVGEAGQARRWRSARAALRDLRRRRARVSLSLPAGSVTGTIVQVGQDYVELAVELSHRVPVGGGGQRVAIVLGAIEVVREC</sequence>
<evidence type="ECO:0000313" key="2">
    <source>
        <dbReference type="Proteomes" id="UP000234778"/>
    </source>
</evidence>